<comment type="pathway">
    <text evidence="2">Protein modification; protein ubiquitination.</text>
</comment>
<dbReference type="InterPro" id="IPR000225">
    <property type="entry name" value="Armadillo"/>
</dbReference>
<dbReference type="PROSITE" id="PS50176">
    <property type="entry name" value="ARM_REPEAT"/>
    <property type="match status" value="1"/>
</dbReference>
<dbReference type="FunFam" id="3.30.40.10:FF:000442">
    <property type="entry name" value="RING-type E3 ubiquitin transferase"/>
    <property type="match status" value="1"/>
</dbReference>
<evidence type="ECO:0000256" key="3">
    <source>
        <dbReference type="ARBA" id="ARBA00012483"/>
    </source>
</evidence>
<dbReference type="InterPro" id="IPR058678">
    <property type="entry name" value="ARM_PUB"/>
</dbReference>
<accession>A0A9N7NMW4</accession>
<dbReference type="OrthoDB" id="629492at2759"/>
<evidence type="ECO:0000313" key="9">
    <source>
        <dbReference type="EMBL" id="CAA0832910.1"/>
    </source>
</evidence>
<keyword evidence="10" id="KW-1185">Reference proteome</keyword>
<dbReference type="PANTHER" id="PTHR23315">
    <property type="entry name" value="U BOX DOMAIN-CONTAINING"/>
    <property type="match status" value="1"/>
</dbReference>
<comment type="caution">
    <text evidence="9">The sequence shown here is derived from an EMBL/GenBank/DDBJ whole genome shotgun (WGS) entry which is preliminary data.</text>
</comment>
<dbReference type="SMART" id="SM00504">
    <property type="entry name" value="Ubox"/>
    <property type="match status" value="1"/>
</dbReference>
<dbReference type="SUPFAM" id="SSF57850">
    <property type="entry name" value="RING/U-box"/>
    <property type="match status" value="1"/>
</dbReference>
<organism evidence="9 10">
    <name type="scientific">Striga hermonthica</name>
    <name type="common">Purple witchweed</name>
    <name type="synonym">Buchnera hermonthica</name>
    <dbReference type="NCBI Taxonomy" id="68872"/>
    <lineage>
        <taxon>Eukaryota</taxon>
        <taxon>Viridiplantae</taxon>
        <taxon>Streptophyta</taxon>
        <taxon>Embryophyta</taxon>
        <taxon>Tracheophyta</taxon>
        <taxon>Spermatophyta</taxon>
        <taxon>Magnoliopsida</taxon>
        <taxon>eudicotyledons</taxon>
        <taxon>Gunneridae</taxon>
        <taxon>Pentapetalae</taxon>
        <taxon>asterids</taxon>
        <taxon>lamiids</taxon>
        <taxon>Lamiales</taxon>
        <taxon>Orobanchaceae</taxon>
        <taxon>Buchnereae</taxon>
        <taxon>Striga</taxon>
    </lineage>
</organism>
<proteinExistence type="predicted"/>
<dbReference type="InterPro" id="IPR003613">
    <property type="entry name" value="Ubox_domain"/>
</dbReference>
<reference evidence="9" key="1">
    <citation type="submission" date="2019-12" db="EMBL/GenBank/DDBJ databases">
        <authorList>
            <person name="Scholes J."/>
        </authorList>
    </citation>
    <scope>NUCLEOTIDE SEQUENCE</scope>
</reference>
<keyword evidence="6" id="KW-0833">Ubl conjugation pathway</keyword>
<protein>
    <recommendedName>
        <fullName evidence="3">RING-type E3 ubiquitin transferase</fullName>
        <ecNumber evidence="3">2.3.2.27</ecNumber>
    </recommendedName>
</protein>
<dbReference type="SUPFAM" id="SSF48371">
    <property type="entry name" value="ARM repeat"/>
    <property type="match status" value="1"/>
</dbReference>
<dbReference type="FunFam" id="1.25.10.10:FF:000678">
    <property type="entry name" value="RING-type E3 ubiquitin transferase"/>
    <property type="match status" value="1"/>
</dbReference>
<dbReference type="Proteomes" id="UP001153555">
    <property type="component" value="Unassembled WGS sequence"/>
</dbReference>
<dbReference type="InterPro" id="IPR011989">
    <property type="entry name" value="ARM-like"/>
</dbReference>
<sequence length="714" mass="79155">MRRRSSPTLEAFLAPVNVSDSEILEALRAVAAELVSSFSGDSKTTPFFQVKNSRSLIRKIQVISILLDASLDLGLSEKAPAPAPAPAVFLCFKELYLHLYRCKILIDFVKGSSKLWLLLQNHSISGHFHDLNQEISTLLDVFPLGELNLPEEVKEQVELLGKQSRNSKLFVDSHDELLRFKLYHFLSELENGEIPEKSALRDFFVEKLSIRNVESCLFEIEFLEEQIANHDGDIEPTTSILNGFVALIRYCRFLLFRFEDELDLERYSHKKFQKGMLTQEELADIFLTIPNDFVCPVSWDLMRDPVLISTGHTYERSSISRWMQERHCTCPKTGQILLHTKIIPNRALRNLIAHWCAANRIPYEPPENSDYFPENNNYSAGLPTKAQVEATKATASLLVEQLANGLPRAQSLAAMEIRFLAKTGKQNRACIAEAGAIPLLETLLSSNDPSTQENSITAILNLSILDTNKSVIMGSDGCLCSIISVLINGLTVEARENAAAVLFSLSSVHEFKKVIARREEAVRALARMLVAGTPRGRRDAATAIFNLSTDGESCGLLVGFGAVRELVRGLAVEEAAEAAAGALALIVRRRLPEAAVAVEEEEETVERLVEMMKWGTPKGKENAVTALLEICRGGGGGGDWRPEVVERVGRVPEMVGLLQSLMVTGTKRARRKAATLTKVFEKWGDRIWLGAAGYGGESEERYSSSVVMISMPVL</sequence>
<evidence type="ECO:0000256" key="4">
    <source>
        <dbReference type="ARBA" id="ARBA00022679"/>
    </source>
</evidence>
<keyword evidence="5" id="KW-0677">Repeat</keyword>
<dbReference type="Pfam" id="PF04564">
    <property type="entry name" value="U-box"/>
    <property type="match status" value="1"/>
</dbReference>
<dbReference type="GO" id="GO:0016567">
    <property type="term" value="P:protein ubiquitination"/>
    <property type="evidence" value="ECO:0007669"/>
    <property type="project" value="InterPro"/>
</dbReference>
<evidence type="ECO:0000256" key="6">
    <source>
        <dbReference type="ARBA" id="ARBA00022786"/>
    </source>
</evidence>
<evidence type="ECO:0000256" key="2">
    <source>
        <dbReference type="ARBA" id="ARBA00004906"/>
    </source>
</evidence>
<evidence type="ECO:0000256" key="7">
    <source>
        <dbReference type="PROSITE-ProRule" id="PRU00259"/>
    </source>
</evidence>
<dbReference type="Pfam" id="PF25598">
    <property type="entry name" value="ARM_PUB"/>
    <property type="match status" value="1"/>
</dbReference>
<name>A0A9N7NMW4_STRHE</name>
<dbReference type="EMBL" id="CACSLK010027837">
    <property type="protein sequence ID" value="CAA0832910.1"/>
    <property type="molecule type" value="Genomic_DNA"/>
</dbReference>
<evidence type="ECO:0000256" key="5">
    <source>
        <dbReference type="ARBA" id="ARBA00022737"/>
    </source>
</evidence>
<dbReference type="InterPro" id="IPR016024">
    <property type="entry name" value="ARM-type_fold"/>
</dbReference>
<dbReference type="InterPro" id="IPR013083">
    <property type="entry name" value="Znf_RING/FYVE/PHD"/>
</dbReference>
<comment type="catalytic activity">
    <reaction evidence="1">
        <text>S-ubiquitinyl-[E2 ubiquitin-conjugating enzyme]-L-cysteine + [acceptor protein]-L-lysine = [E2 ubiquitin-conjugating enzyme]-L-cysteine + N(6)-ubiquitinyl-[acceptor protein]-L-lysine.</text>
        <dbReference type="EC" id="2.3.2.27"/>
    </reaction>
</comment>
<feature type="domain" description="U-box" evidence="8">
    <location>
        <begin position="288"/>
        <end position="362"/>
    </location>
</feature>
<evidence type="ECO:0000313" key="10">
    <source>
        <dbReference type="Proteomes" id="UP001153555"/>
    </source>
</evidence>
<dbReference type="SMART" id="SM00185">
    <property type="entry name" value="ARM"/>
    <property type="match status" value="4"/>
</dbReference>
<dbReference type="InterPro" id="IPR057623">
    <property type="entry name" value="PUB12-19-like_N"/>
</dbReference>
<dbReference type="Gene3D" id="3.30.40.10">
    <property type="entry name" value="Zinc/RING finger domain, C3HC4 (zinc finger)"/>
    <property type="match status" value="1"/>
</dbReference>
<evidence type="ECO:0000259" key="8">
    <source>
        <dbReference type="PROSITE" id="PS51698"/>
    </source>
</evidence>
<dbReference type="GO" id="GO:0061630">
    <property type="term" value="F:ubiquitin protein ligase activity"/>
    <property type="evidence" value="ECO:0007669"/>
    <property type="project" value="UniProtKB-EC"/>
</dbReference>
<dbReference type="AlphaFoldDB" id="A0A9N7NMW4"/>
<feature type="repeat" description="ARM" evidence="7">
    <location>
        <begin position="435"/>
        <end position="477"/>
    </location>
</feature>
<dbReference type="InterPro" id="IPR045210">
    <property type="entry name" value="RING-Ubox_PUB"/>
</dbReference>
<gene>
    <name evidence="9" type="ORF">SHERM_28184</name>
</gene>
<evidence type="ECO:0000256" key="1">
    <source>
        <dbReference type="ARBA" id="ARBA00000900"/>
    </source>
</evidence>
<dbReference type="PANTHER" id="PTHR23315:SF266">
    <property type="entry name" value="U-BOX DOMAIN-CONTAINING PROTEIN 17"/>
    <property type="match status" value="1"/>
</dbReference>
<keyword evidence="4" id="KW-0808">Transferase</keyword>
<dbReference type="Pfam" id="PF25368">
    <property type="entry name" value="PUB10_N"/>
    <property type="match status" value="1"/>
</dbReference>
<dbReference type="EC" id="2.3.2.27" evidence="3"/>
<dbReference type="CDD" id="cd16664">
    <property type="entry name" value="RING-Ubox_PUB"/>
    <property type="match status" value="1"/>
</dbReference>
<dbReference type="Gene3D" id="1.25.10.10">
    <property type="entry name" value="Leucine-rich Repeat Variant"/>
    <property type="match status" value="2"/>
</dbReference>
<dbReference type="PROSITE" id="PS51698">
    <property type="entry name" value="U_BOX"/>
    <property type="match status" value="1"/>
</dbReference>